<organism evidence="2 3">
    <name type="scientific">Massilia phyllostachyos</name>
    <dbReference type="NCBI Taxonomy" id="2898585"/>
    <lineage>
        <taxon>Bacteria</taxon>
        <taxon>Pseudomonadati</taxon>
        <taxon>Pseudomonadota</taxon>
        <taxon>Betaproteobacteria</taxon>
        <taxon>Burkholderiales</taxon>
        <taxon>Oxalobacteraceae</taxon>
        <taxon>Telluria group</taxon>
        <taxon>Massilia</taxon>
    </lineage>
</organism>
<protein>
    <submittedName>
        <fullName evidence="2">DUF2127 domain-containing protein</fullName>
    </submittedName>
</protein>
<sequence length="154" mass="17188">MRRAQGIRTVALLEAAKGVVVLLTGFGLFALLHRNVQVFAEELVRHSHLNPAAHMPRVFIDYAGHLDDAGLMQLAFAAIAYSSVRLVEAYGLWFERAWGEGVAAFSGAIYLPFELRELFIKPGLLTFCLLLINLAIVLFMIDSLRRRRSAPPPR</sequence>
<dbReference type="Proteomes" id="UP001179361">
    <property type="component" value="Unassembled WGS sequence"/>
</dbReference>
<name>A0ABS8QE73_9BURK</name>
<keyword evidence="3" id="KW-1185">Reference proteome</keyword>
<comment type="caution">
    <text evidence="2">The sequence shown here is derived from an EMBL/GenBank/DDBJ whole genome shotgun (WGS) entry which is preliminary data.</text>
</comment>
<dbReference type="Pfam" id="PF09900">
    <property type="entry name" value="DUF2127"/>
    <property type="match status" value="1"/>
</dbReference>
<keyword evidence="1" id="KW-0472">Membrane</keyword>
<accession>A0ABS8QE73</accession>
<feature type="transmembrane region" description="Helical" evidence="1">
    <location>
        <begin position="119"/>
        <end position="141"/>
    </location>
</feature>
<gene>
    <name evidence="2" type="ORF">LQ564_24670</name>
</gene>
<evidence type="ECO:0000313" key="2">
    <source>
        <dbReference type="EMBL" id="MCD2519502.1"/>
    </source>
</evidence>
<keyword evidence="1" id="KW-1133">Transmembrane helix</keyword>
<dbReference type="InterPro" id="IPR021125">
    <property type="entry name" value="DUF2127"/>
</dbReference>
<dbReference type="EMBL" id="JAJNOC010000013">
    <property type="protein sequence ID" value="MCD2519502.1"/>
    <property type="molecule type" value="Genomic_DNA"/>
</dbReference>
<keyword evidence="1" id="KW-0812">Transmembrane</keyword>
<proteinExistence type="predicted"/>
<dbReference type="RefSeq" id="WP_231060768.1">
    <property type="nucleotide sequence ID" value="NZ_JAJNOC010000013.1"/>
</dbReference>
<reference evidence="2" key="1">
    <citation type="submission" date="2021-11" db="EMBL/GenBank/DDBJ databases">
        <title>The complete genome of Massilia sp sp. G4R7.</title>
        <authorList>
            <person name="Liu L."/>
            <person name="Yue J."/>
            <person name="Yuan J."/>
            <person name="Yang F."/>
            <person name="Li L."/>
        </authorList>
    </citation>
    <scope>NUCLEOTIDE SEQUENCE</scope>
    <source>
        <strain evidence="2">G4R7</strain>
    </source>
</reference>
<feature type="transmembrane region" description="Helical" evidence="1">
    <location>
        <begin position="12"/>
        <end position="32"/>
    </location>
</feature>
<evidence type="ECO:0000313" key="3">
    <source>
        <dbReference type="Proteomes" id="UP001179361"/>
    </source>
</evidence>
<evidence type="ECO:0000256" key="1">
    <source>
        <dbReference type="SAM" id="Phobius"/>
    </source>
</evidence>